<evidence type="ECO:0000256" key="3">
    <source>
        <dbReference type="ARBA" id="ARBA00023239"/>
    </source>
</evidence>
<dbReference type="AlphaFoldDB" id="A0A0D2PEN0"/>
<sequence length="863" mass="92294">MWTRLVLSLTVFFQAQTLLYAPFCSARATTNTTAPTSLTSGTRTPTSTTVQQLNGTSSTATSPLTSFTSTAFDSATTATANAASALNVTFTSTSTAAPTQTLDPATLQAIQTIASRRLSSIVGEITTPPSNITAWLATLGSDGKWPDSEIDYTTGCAAQRANWPAENHWNRILTMAASWHGGLAGDEEFVKDPTLRADISSAMGYWFGRDFTNDGCLDNGGTPLCPCSNPDNSLWNTNWFSNIIGVPELVSQTCLLLNETLAATELSNCTHITGRAYATFDETINGLNGGLTGANALDVSKIGIDQALLTNNVSLLTEAYGRVGAELQIKNGIKVDGIRADGSFGQHGGIIYNGNYGFANDLLALEVEAGGTSFEASSASQNAFNVLFDGDQWMIFRNTVTGVLHWDFSVIGRFISFPVADLQATGSININLTQVLQLGEQWSSGTLIDFANNLSLNTTNANAGKLVGNRMFYANDYMARIFLQLSSCKLNFCYQINRGESYVTTVRMYSSRTQNTECTNSQNPEGFHLSDGTVYTYLVGNEYEDIAAAWDWNLIPGITVDYGATPLACSTTQQTGAQSFVGGVSDGKIGAAVMSYTNPLTEALSFRKAWFFLEGDVQIVMIPTVSSTTNASVFSVLDQKRASGPLVIDGNQRQSTSGGKVTTLWHANVGYDLSGLDKSTLLSAEITEKTGNWSVIGISTQPPAKVDLFTAYLQHGNLGAPVSYTVFPGTTREQFEQKCSQTRDNLRVLQNDATASAVLDQGNQVVIFVFWQTTGGAVTFKPGPLFAPITLTVTENLVVMYRIQSGQVTVSDPSQSLTSAQITLGVGPGRKLAKWGSSPASKTIMFQLPSGGVIGSSVTQSLY</sequence>
<feature type="compositionally biased region" description="Low complexity" evidence="4">
    <location>
        <begin position="32"/>
        <end position="49"/>
    </location>
</feature>
<keyword evidence="2 5" id="KW-0732">Signal</keyword>
<dbReference type="Gene3D" id="1.50.10.100">
    <property type="entry name" value="Chondroitin AC/alginate lyase"/>
    <property type="match status" value="1"/>
</dbReference>
<evidence type="ECO:0000259" key="6">
    <source>
        <dbReference type="Pfam" id="PF02278"/>
    </source>
</evidence>
<dbReference type="OMA" id="RYYQDET"/>
<feature type="domain" description="Polysaccharide lyase 8 N-terminal alpha-helical" evidence="8">
    <location>
        <begin position="235"/>
        <end position="357"/>
    </location>
</feature>
<dbReference type="InterPro" id="IPR014718">
    <property type="entry name" value="GH-type_carb-bd"/>
</dbReference>
<feature type="signal peptide" evidence="5">
    <location>
        <begin position="1"/>
        <end position="17"/>
    </location>
</feature>
<dbReference type="Pfam" id="PF08124">
    <property type="entry name" value="Lyase_8_N"/>
    <property type="match status" value="1"/>
</dbReference>
<proteinExistence type="inferred from homology"/>
<dbReference type="GO" id="GO:0030246">
    <property type="term" value="F:carbohydrate binding"/>
    <property type="evidence" value="ECO:0007669"/>
    <property type="project" value="InterPro"/>
</dbReference>
<feature type="domain" description="Polysaccharide lyase family 8 C-terminal" evidence="7">
    <location>
        <begin position="747"/>
        <end position="820"/>
    </location>
</feature>
<comment type="similarity">
    <text evidence="1">Belongs to the polysaccharide lyase 8 family.</text>
</comment>
<dbReference type="Pfam" id="PF02884">
    <property type="entry name" value="Lyase_8_C"/>
    <property type="match status" value="1"/>
</dbReference>
<evidence type="ECO:0000259" key="8">
    <source>
        <dbReference type="Pfam" id="PF08124"/>
    </source>
</evidence>
<evidence type="ECO:0000259" key="7">
    <source>
        <dbReference type="Pfam" id="PF02884"/>
    </source>
</evidence>
<accession>A0A0D2PEN0</accession>
<dbReference type="InterPro" id="IPR003159">
    <property type="entry name" value="Lyase_8_central_dom"/>
</dbReference>
<keyword evidence="10" id="KW-1185">Reference proteome</keyword>
<dbReference type="InterPro" id="IPR011013">
    <property type="entry name" value="Gal_mutarotase_sf_dom"/>
</dbReference>
<dbReference type="Gene3D" id="2.60.220.10">
    <property type="entry name" value="Polysaccharide lyase family 8-like, C-terminal"/>
    <property type="match status" value="1"/>
</dbReference>
<reference evidence="10" key="1">
    <citation type="submission" date="2014-04" db="EMBL/GenBank/DDBJ databases">
        <title>Evolutionary Origins and Diversification of the Mycorrhizal Mutualists.</title>
        <authorList>
            <consortium name="DOE Joint Genome Institute"/>
            <consortium name="Mycorrhizal Genomics Consortium"/>
            <person name="Kohler A."/>
            <person name="Kuo A."/>
            <person name="Nagy L.G."/>
            <person name="Floudas D."/>
            <person name="Copeland A."/>
            <person name="Barry K.W."/>
            <person name="Cichocki N."/>
            <person name="Veneault-Fourrey C."/>
            <person name="LaButti K."/>
            <person name="Lindquist E.A."/>
            <person name="Lipzen A."/>
            <person name="Lundell T."/>
            <person name="Morin E."/>
            <person name="Murat C."/>
            <person name="Riley R."/>
            <person name="Ohm R."/>
            <person name="Sun H."/>
            <person name="Tunlid A."/>
            <person name="Henrissat B."/>
            <person name="Grigoriev I.V."/>
            <person name="Hibbett D.S."/>
            <person name="Martin F."/>
        </authorList>
    </citation>
    <scope>NUCLEOTIDE SEQUENCE [LARGE SCALE GENOMIC DNA]</scope>
    <source>
        <strain evidence="10">FD-334 SS-4</strain>
    </source>
</reference>
<dbReference type="GO" id="GO:0005975">
    <property type="term" value="P:carbohydrate metabolic process"/>
    <property type="evidence" value="ECO:0007669"/>
    <property type="project" value="InterPro"/>
</dbReference>
<feature type="region of interest" description="Disordered" evidence="4">
    <location>
        <begin position="32"/>
        <end position="61"/>
    </location>
</feature>
<gene>
    <name evidence="9" type="ORF">HYPSUDRAFT_128006</name>
</gene>
<organism evidence="9 10">
    <name type="scientific">Hypholoma sublateritium (strain FD-334 SS-4)</name>
    <dbReference type="NCBI Taxonomy" id="945553"/>
    <lineage>
        <taxon>Eukaryota</taxon>
        <taxon>Fungi</taxon>
        <taxon>Dikarya</taxon>
        <taxon>Basidiomycota</taxon>
        <taxon>Agaricomycotina</taxon>
        <taxon>Agaricomycetes</taxon>
        <taxon>Agaricomycetidae</taxon>
        <taxon>Agaricales</taxon>
        <taxon>Agaricineae</taxon>
        <taxon>Strophariaceae</taxon>
        <taxon>Hypholoma</taxon>
    </lineage>
</organism>
<evidence type="ECO:0000313" key="9">
    <source>
        <dbReference type="EMBL" id="KJA29204.1"/>
    </source>
</evidence>
<evidence type="ECO:0000313" key="10">
    <source>
        <dbReference type="Proteomes" id="UP000054270"/>
    </source>
</evidence>
<feature type="chain" id="PRO_5002260593" evidence="5">
    <location>
        <begin position="18"/>
        <end position="863"/>
    </location>
</feature>
<feature type="domain" description="Polysaccharide lyase family 8 central" evidence="6">
    <location>
        <begin position="495"/>
        <end position="730"/>
    </location>
</feature>
<dbReference type="InterPro" id="IPR004103">
    <property type="entry name" value="Lyase_8_C"/>
</dbReference>
<dbReference type="Gene3D" id="2.70.98.10">
    <property type="match status" value="1"/>
</dbReference>
<dbReference type="SUPFAM" id="SSF74650">
    <property type="entry name" value="Galactose mutarotase-like"/>
    <property type="match status" value="1"/>
</dbReference>
<dbReference type="InterPro" id="IPR038970">
    <property type="entry name" value="Lyase_8"/>
</dbReference>
<dbReference type="EMBL" id="KN817519">
    <property type="protein sequence ID" value="KJA29204.1"/>
    <property type="molecule type" value="Genomic_DNA"/>
</dbReference>
<evidence type="ECO:0000256" key="1">
    <source>
        <dbReference type="ARBA" id="ARBA00006699"/>
    </source>
</evidence>
<dbReference type="PANTHER" id="PTHR38481">
    <property type="entry name" value="HYALURONATE LYASE"/>
    <property type="match status" value="1"/>
</dbReference>
<dbReference type="Proteomes" id="UP000054270">
    <property type="component" value="Unassembled WGS sequence"/>
</dbReference>
<evidence type="ECO:0000256" key="2">
    <source>
        <dbReference type="ARBA" id="ARBA00022729"/>
    </source>
</evidence>
<dbReference type="InterPro" id="IPR008929">
    <property type="entry name" value="Chondroitin_lyas"/>
</dbReference>
<evidence type="ECO:0000256" key="5">
    <source>
        <dbReference type="SAM" id="SignalP"/>
    </source>
</evidence>
<keyword evidence="3 9" id="KW-0456">Lyase</keyword>
<feature type="compositionally biased region" description="Polar residues" evidence="4">
    <location>
        <begin position="50"/>
        <end position="61"/>
    </location>
</feature>
<dbReference type="SUPFAM" id="SSF49863">
    <property type="entry name" value="Hyaluronate lyase-like, C-terminal domain"/>
    <property type="match status" value="1"/>
</dbReference>
<name>A0A0D2PEN0_HYPSF</name>
<protein>
    <submittedName>
        <fullName evidence="9">Polysaccharide lyase family 8 protein</fullName>
    </submittedName>
</protein>
<dbReference type="PANTHER" id="PTHR38481:SF1">
    <property type="entry name" value="HYALURONATE LYASE"/>
    <property type="match status" value="1"/>
</dbReference>
<dbReference type="OrthoDB" id="5980780at2759"/>
<dbReference type="GO" id="GO:0005576">
    <property type="term" value="C:extracellular region"/>
    <property type="evidence" value="ECO:0007669"/>
    <property type="project" value="InterPro"/>
</dbReference>
<dbReference type="GO" id="GO:0016837">
    <property type="term" value="F:carbon-oxygen lyase activity, acting on polysaccharides"/>
    <property type="evidence" value="ECO:0007669"/>
    <property type="project" value="UniProtKB-ARBA"/>
</dbReference>
<dbReference type="InterPro" id="IPR012970">
    <property type="entry name" value="Lyase_8_alpha_N"/>
</dbReference>
<evidence type="ECO:0000256" key="4">
    <source>
        <dbReference type="SAM" id="MobiDB-lite"/>
    </source>
</evidence>
<dbReference type="Pfam" id="PF02278">
    <property type="entry name" value="Lyase_8"/>
    <property type="match status" value="1"/>
</dbReference>
<dbReference type="SUPFAM" id="SSF48230">
    <property type="entry name" value="Chondroitin AC/alginate lyase"/>
    <property type="match status" value="1"/>
</dbReference>
<dbReference type="InterPro" id="IPR011071">
    <property type="entry name" value="Lyase_8-like_C"/>
</dbReference>